<reference evidence="2" key="1">
    <citation type="submission" date="2022-11" db="EMBL/GenBank/DDBJ databases">
        <title>Genome Sequence of Cubamyces cubensis.</title>
        <authorList>
            <person name="Buettner E."/>
        </authorList>
    </citation>
    <scope>NUCLEOTIDE SEQUENCE</scope>
    <source>
        <strain evidence="2">MPL-01</strain>
    </source>
</reference>
<keyword evidence="3" id="KW-1185">Reference proteome</keyword>
<evidence type="ECO:0000313" key="2">
    <source>
        <dbReference type="EMBL" id="KAJ8456027.1"/>
    </source>
</evidence>
<accession>A0AAD7TGA3</accession>
<comment type="caution">
    <text evidence="2">The sequence shown here is derived from an EMBL/GenBank/DDBJ whole genome shotgun (WGS) entry which is preliminary data.</text>
</comment>
<dbReference type="AlphaFoldDB" id="A0AAD7TGA3"/>
<proteinExistence type="predicted"/>
<protein>
    <recommendedName>
        <fullName evidence="4">DUF4218 domain-containing protein</fullName>
    </recommendedName>
</protein>
<gene>
    <name evidence="2" type="ORF">ONZ51_g12281</name>
</gene>
<dbReference type="Proteomes" id="UP001215151">
    <property type="component" value="Unassembled WGS sequence"/>
</dbReference>
<name>A0AAD7TGA3_9APHY</name>
<evidence type="ECO:0008006" key="4">
    <source>
        <dbReference type="Google" id="ProtNLM"/>
    </source>
</evidence>
<sequence>MPQCFCDLCTDNGNNTSGALQSRSACQKHKQKQKMKDALRPKGTPEGENGALGAFHRIALVEALRDCGGGDDHPLFRTVASTQPPADMSEVPAIELDSLVHAFHFPETVDIEERITTYRTPPALLFLFPPGTSTSMYPSSCEYDAWDSGPSGLESTSPGNAETLLHVAFLQSNYEIVVQHLQSIRGVAPDSLLRSARLLLSELQRMERFRQDEWNRQLRLVGSASQRAAAPYIYYDTGMLYHALKPASSAIERKLVTYTDQLRGDHSQHDPAVNIILFLVLVLNMVYQLPFVGCRLILQAAKTLIQLLARGHASISRYHRIDRILSSIPSDFSTARARFHLEPDYVLYACCPSCSALHPALAGTQEANPDPTPGTGASPNRDVVDENRKPVFPDECQYRTTPSGPGCGRRLLRQSSRRPIRTYSYQTFVSWLGRMLLRPDIERYLDASQHPASFHSADSVGDILESQEILNFLAADGEPFLRHCGSEGRYLFSLFVDWFNPRGNSHGGSTYSAGVVFMVCLNLPPDIRYKRENVYLAGVIPGPKAPSLEQVNHFLGPLVRELNQFWSPGVFYSRTAHHSQGRLARCAVLPLVCDLGAGRKLQKSSINNLNKESWPRRDCDTFRRLAEEWKAATTDKRRGQLFKSSGIRYSALLDLPYWRPTRYVVIDTMHNLFLGLFQRHCRRIFGMDFKTVTPDGLDDDTESTPVTVEELVFAQSKASRSSSASSLKGKLNLRLLRAVYQAENLGDPGSLTKSKLAEAILKGREASEQAHPVSRAISEGPNRRLRKGVVLGRDILQHIRADMAKTIYPSYLGRPPAEVGSASAGSLSADQWRTFCLVNLPISLIRIWSTAGTSERRTLLLANFLDLVIAVKRGTTRRLNAEVISSYQHHILSYIQGLRELFPDLDLTPNHHIALHLDEVLKTFGPAHAYWSFPFERLIGLIRQIGSNARPSESFGPQFIQM</sequence>
<dbReference type="PANTHER" id="PTHR46579:SF1">
    <property type="entry name" value="F5_8 TYPE C DOMAIN-CONTAINING PROTEIN"/>
    <property type="match status" value="1"/>
</dbReference>
<dbReference type="Pfam" id="PF02992">
    <property type="entry name" value="Transposase_21"/>
    <property type="match status" value="1"/>
</dbReference>
<evidence type="ECO:0000313" key="3">
    <source>
        <dbReference type="Proteomes" id="UP001215151"/>
    </source>
</evidence>
<dbReference type="InterPro" id="IPR004242">
    <property type="entry name" value="Transposase_21"/>
</dbReference>
<feature type="region of interest" description="Disordered" evidence="1">
    <location>
        <begin position="365"/>
        <end position="384"/>
    </location>
</feature>
<dbReference type="EMBL" id="JAPEVG010000723">
    <property type="protein sequence ID" value="KAJ8456027.1"/>
    <property type="molecule type" value="Genomic_DNA"/>
</dbReference>
<organism evidence="2 3">
    <name type="scientific">Trametes cubensis</name>
    <dbReference type="NCBI Taxonomy" id="1111947"/>
    <lineage>
        <taxon>Eukaryota</taxon>
        <taxon>Fungi</taxon>
        <taxon>Dikarya</taxon>
        <taxon>Basidiomycota</taxon>
        <taxon>Agaricomycotina</taxon>
        <taxon>Agaricomycetes</taxon>
        <taxon>Polyporales</taxon>
        <taxon>Polyporaceae</taxon>
        <taxon>Trametes</taxon>
    </lineage>
</organism>
<evidence type="ECO:0000256" key="1">
    <source>
        <dbReference type="SAM" id="MobiDB-lite"/>
    </source>
</evidence>
<dbReference type="PANTHER" id="PTHR46579">
    <property type="entry name" value="F5/8 TYPE C DOMAIN-CONTAINING PROTEIN-RELATED"/>
    <property type="match status" value="1"/>
</dbReference>